<gene>
    <name evidence="7" type="ORF">CCMP2556_LOCUS36601</name>
</gene>
<keyword evidence="4 5" id="KW-0472">Membrane</keyword>
<dbReference type="InterPro" id="IPR013057">
    <property type="entry name" value="AA_transpt_TM"/>
</dbReference>
<evidence type="ECO:0000256" key="4">
    <source>
        <dbReference type="ARBA" id="ARBA00023136"/>
    </source>
</evidence>
<feature type="domain" description="Amino acid transporter transmembrane" evidence="6">
    <location>
        <begin position="10"/>
        <end position="86"/>
    </location>
</feature>
<dbReference type="PANTHER" id="PTHR22950">
    <property type="entry name" value="AMINO ACID TRANSPORTER"/>
    <property type="match status" value="1"/>
</dbReference>
<sequence>MKALEPKDGITGIFKMMSLSIFAFCCQPNVPSIYTELEQRSYKRMQKVSVRAMLLCCFVYLLMGVTGFLAFGERTDGNVLGNLQLLGRSHWRSHWMVSLGGVIVALL</sequence>
<name>A0ABP0PE33_9DINO</name>
<reference evidence="7 8" key="1">
    <citation type="submission" date="2024-02" db="EMBL/GenBank/DDBJ databases">
        <authorList>
            <person name="Chen Y."/>
            <person name="Shah S."/>
            <person name="Dougan E. K."/>
            <person name="Thang M."/>
            <person name="Chan C."/>
        </authorList>
    </citation>
    <scope>NUCLEOTIDE SEQUENCE [LARGE SCALE GENOMIC DNA]</scope>
</reference>
<protein>
    <recommendedName>
        <fullName evidence="6">Amino acid transporter transmembrane domain-containing protein</fullName>
    </recommendedName>
</protein>
<dbReference type="Pfam" id="PF01490">
    <property type="entry name" value="Aa_trans"/>
    <property type="match status" value="1"/>
</dbReference>
<evidence type="ECO:0000256" key="2">
    <source>
        <dbReference type="ARBA" id="ARBA00022692"/>
    </source>
</evidence>
<evidence type="ECO:0000313" key="7">
    <source>
        <dbReference type="EMBL" id="CAK9074290.1"/>
    </source>
</evidence>
<comment type="caution">
    <text evidence="7">The sequence shown here is derived from an EMBL/GenBank/DDBJ whole genome shotgun (WGS) entry which is preliminary data.</text>
</comment>
<evidence type="ECO:0000256" key="5">
    <source>
        <dbReference type="SAM" id="Phobius"/>
    </source>
</evidence>
<evidence type="ECO:0000313" key="8">
    <source>
        <dbReference type="Proteomes" id="UP001642484"/>
    </source>
</evidence>
<keyword evidence="3 5" id="KW-1133">Transmembrane helix</keyword>
<evidence type="ECO:0000259" key="6">
    <source>
        <dbReference type="Pfam" id="PF01490"/>
    </source>
</evidence>
<keyword evidence="8" id="KW-1185">Reference proteome</keyword>
<organism evidence="7 8">
    <name type="scientific">Durusdinium trenchii</name>
    <dbReference type="NCBI Taxonomy" id="1381693"/>
    <lineage>
        <taxon>Eukaryota</taxon>
        <taxon>Sar</taxon>
        <taxon>Alveolata</taxon>
        <taxon>Dinophyceae</taxon>
        <taxon>Suessiales</taxon>
        <taxon>Symbiodiniaceae</taxon>
        <taxon>Durusdinium</taxon>
    </lineage>
</organism>
<dbReference type="Proteomes" id="UP001642484">
    <property type="component" value="Unassembled WGS sequence"/>
</dbReference>
<proteinExistence type="predicted"/>
<evidence type="ECO:0000256" key="3">
    <source>
        <dbReference type="ARBA" id="ARBA00022989"/>
    </source>
</evidence>
<keyword evidence="2 5" id="KW-0812">Transmembrane</keyword>
<feature type="transmembrane region" description="Helical" evidence="5">
    <location>
        <begin position="52"/>
        <end position="71"/>
    </location>
</feature>
<evidence type="ECO:0000256" key="1">
    <source>
        <dbReference type="ARBA" id="ARBA00004141"/>
    </source>
</evidence>
<comment type="subcellular location">
    <subcellularLocation>
        <location evidence="1">Membrane</location>
        <topology evidence="1">Multi-pass membrane protein</topology>
    </subcellularLocation>
</comment>
<dbReference type="EMBL" id="CAXAMN010022995">
    <property type="protein sequence ID" value="CAK9074290.1"/>
    <property type="molecule type" value="Genomic_DNA"/>
</dbReference>
<accession>A0ABP0PE33</accession>